<protein>
    <submittedName>
        <fullName evidence="1">Uncharacterized protein</fullName>
    </submittedName>
</protein>
<proteinExistence type="predicted"/>
<evidence type="ECO:0000313" key="3">
    <source>
        <dbReference type="Proteomes" id="UP000092565"/>
    </source>
</evidence>
<evidence type="ECO:0000313" key="4">
    <source>
        <dbReference type="Proteomes" id="UP001218364"/>
    </source>
</evidence>
<evidence type="ECO:0000313" key="1">
    <source>
        <dbReference type="EMBL" id="ANP38401.1"/>
    </source>
</evidence>
<reference evidence="2 4" key="2">
    <citation type="submission" date="2023-02" db="EMBL/GenBank/DDBJ databases">
        <title>Population genomics of bacteria associated with diatom.</title>
        <authorList>
            <person name="Xie J."/>
            <person name="Wang H."/>
        </authorList>
    </citation>
    <scope>NUCLEOTIDE SEQUENCE [LARGE SCALE GENOMIC DNA]</scope>
    <source>
        <strain evidence="2 4">PT47_8</strain>
    </source>
</reference>
<dbReference type="AlphaFoldDB" id="A0A1B0ZWN2"/>
<gene>
    <name evidence="1" type="ORF">JL2886_03528</name>
    <name evidence="2" type="ORF">PXK24_00150</name>
</gene>
<dbReference type="EMBL" id="CP015124">
    <property type="protein sequence ID" value="ANP38401.1"/>
    <property type="molecule type" value="Genomic_DNA"/>
</dbReference>
<dbReference type="RefSeq" id="WP_065273789.1">
    <property type="nucleotide sequence ID" value="NZ_CP015124.1"/>
</dbReference>
<dbReference type="EMBL" id="JARCJK010000001">
    <property type="protein sequence ID" value="MDE4164084.1"/>
    <property type="molecule type" value="Genomic_DNA"/>
</dbReference>
<accession>A0A1B0ZWN2</accession>
<name>A0A1B0ZWN2_9RHOB</name>
<organism evidence="1 3">
    <name type="scientific">Phaeobacter gallaeciensis</name>
    <dbReference type="NCBI Taxonomy" id="60890"/>
    <lineage>
        <taxon>Bacteria</taxon>
        <taxon>Pseudomonadati</taxon>
        <taxon>Pseudomonadota</taxon>
        <taxon>Alphaproteobacteria</taxon>
        <taxon>Rhodobacterales</taxon>
        <taxon>Roseobacteraceae</taxon>
        <taxon>Phaeobacter</taxon>
    </lineage>
</organism>
<dbReference type="Proteomes" id="UP001218364">
    <property type="component" value="Unassembled WGS sequence"/>
</dbReference>
<evidence type="ECO:0000313" key="2">
    <source>
        <dbReference type="EMBL" id="MDE4164084.1"/>
    </source>
</evidence>
<dbReference type="Proteomes" id="UP000092565">
    <property type="component" value="Chromosome"/>
</dbReference>
<sequence>MRTYKFDPKEVEVQNKTSEQDKEQAALEALVNYAIECARDANVFGSGEALEQAKRHLVRSVLL</sequence>
<reference evidence="1 3" key="1">
    <citation type="submission" date="2016-04" db="EMBL/GenBank/DDBJ databases">
        <authorList>
            <person name="Evans L.H."/>
            <person name="Alamgir A."/>
            <person name="Owens N."/>
            <person name="Weber N.D."/>
            <person name="Virtaneva K."/>
            <person name="Barbian K."/>
            <person name="Babar A."/>
            <person name="Rosenke K."/>
        </authorList>
    </citation>
    <scope>NUCLEOTIDE SEQUENCE [LARGE SCALE GENOMIC DNA]</scope>
    <source>
        <strain evidence="1 3">JL2886</strain>
    </source>
</reference>
<keyword evidence="3" id="KW-1185">Reference proteome</keyword>